<dbReference type="Proteomes" id="UP000676565">
    <property type="component" value="Unassembled WGS sequence"/>
</dbReference>
<dbReference type="InterPro" id="IPR011047">
    <property type="entry name" value="Quinoprotein_ADH-like_sf"/>
</dbReference>
<name>A0ABS5BYT2_9BACT</name>
<evidence type="ECO:0000256" key="1">
    <source>
        <dbReference type="SAM" id="MobiDB-lite"/>
    </source>
</evidence>
<evidence type="ECO:0000313" key="2">
    <source>
        <dbReference type="EMBL" id="MBP3958048.1"/>
    </source>
</evidence>
<accession>A0ABS5BYT2</accession>
<sequence>MVIANLGGVKQYVQLMANGLVSFDAKTGKMLWRYGTKNDRFGGNTANIRPRSLAANSCSRRPGTGAGPRS</sequence>
<proteinExistence type="predicted"/>
<evidence type="ECO:0000313" key="3">
    <source>
        <dbReference type="Proteomes" id="UP000676565"/>
    </source>
</evidence>
<gene>
    <name evidence="2" type="ORF">J8F10_22560</name>
</gene>
<dbReference type="EMBL" id="JAGKQQ010000001">
    <property type="protein sequence ID" value="MBP3958048.1"/>
    <property type="molecule type" value="Genomic_DNA"/>
</dbReference>
<dbReference type="SUPFAM" id="SSF50998">
    <property type="entry name" value="Quinoprotein alcohol dehydrogenase-like"/>
    <property type="match status" value="1"/>
</dbReference>
<organism evidence="2 3">
    <name type="scientific">Gemmata palustris</name>
    <dbReference type="NCBI Taxonomy" id="2822762"/>
    <lineage>
        <taxon>Bacteria</taxon>
        <taxon>Pseudomonadati</taxon>
        <taxon>Planctomycetota</taxon>
        <taxon>Planctomycetia</taxon>
        <taxon>Gemmatales</taxon>
        <taxon>Gemmataceae</taxon>
        <taxon>Gemmata</taxon>
    </lineage>
</organism>
<keyword evidence="3" id="KW-1185">Reference proteome</keyword>
<reference evidence="2 3" key="1">
    <citation type="submission" date="2021-04" db="EMBL/GenBank/DDBJ databases">
        <authorList>
            <person name="Ivanova A."/>
        </authorList>
    </citation>
    <scope>NUCLEOTIDE SEQUENCE [LARGE SCALE GENOMIC DNA]</scope>
    <source>
        <strain evidence="2 3">G18</strain>
    </source>
</reference>
<feature type="region of interest" description="Disordered" evidence="1">
    <location>
        <begin position="43"/>
        <end position="70"/>
    </location>
</feature>
<comment type="caution">
    <text evidence="2">The sequence shown here is derived from an EMBL/GenBank/DDBJ whole genome shotgun (WGS) entry which is preliminary data.</text>
</comment>
<protein>
    <submittedName>
        <fullName evidence="2">PQQ-binding-like beta-propeller repeat protein</fullName>
    </submittedName>
</protein>